<comment type="caution">
    <text evidence="2">The sequence shown here is derived from an EMBL/GenBank/DDBJ whole genome shotgun (WGS) entry which is preliminary data.</text>
</comment>
<dbReference type="Proteomes" id="UP000765509">
    <property type="component" value="Unassembled WGS sequence"/>
</dbReference>
<feature type="compositionally biased region" description="Basic and acidic residues" evidence="1">
    <location>
        <begin position="52"/>
        <end position="73"/>
    </location>
</feature>
<gene>
    <name evidence="2" type="ORF">O181_065377</name>
</gene>
<organism evidence="2 3">
    <name type="scientific">Austropuccinia psidii MF-1</name>
    <dbReference type="NCBI Taxonomy" id="1389203"/>
    <lineage>
        <taxon>Eukaryota</taxon>
        <taxon>Fungi</taxon>
        <taxon>Dikarya</taxon>
        <taxon>Basidiomycota</taxon>
        <taxon>Pucciniomycotina</taxon>
        <taxon>Pucciniomycetes</taxon>
        <taxon>Pucciniales</taxon>
        <taxon>Sphaerophragmiaceae</taxon>
        <taxon>Austropuccinia</taxon>
    </lineage>
</organism>
<evidence type="ECO:0000256" key="1">
    <source>
        <dbReference type="SAM" id="MobiDB-lite"/>
    </source>
</evidence>
<evidence type="ECO:0000313" key="3">
    <source>
        <dbReference type="Proteomes" id="UP000765509"/>
    </source>
</evidence>
<dbReference type="AlphaFoldDB" id="A0A9Q3EXB5"/>
<keyword evidence="3" id="KW-1185">Reference proteome</keyword>
<reference evidence="2" key="1">
    <citation type="submission" date="2021-03" db="EMBL/GenBank/DDBJ databases">
        <title>Draft genome sequence of rust myrtle Austropuccinia psidii MF-1, a brazilian biotype.</title>
        <authorList>
            <person name="Quecine M.C."/>
            <person name="Pachon D.M.R."/>
            <person name="Bonatelli M.L."/>
            <person name="Correr F.H."/>
            <person name="Franceschini L.M."/>
            <person name="Leite T.F."/>
            <person name="Margarido G.R.A."/>
            <person name="Almeida C.A."/>
            <person name="Ferrarezi J.A."/>
            <person name="Labate C.A."/>
        </authorList>
    </citation>
    <scope>NUCLEOTIDE SEQUENCE</scope>
    <source>
        <strain evidence="2">MF-1</strain>
    </source>
</reference>
<dbReference type="EMBL" id="AVOT02031983">
    <property type="protein sequence ID" value="MBW0525662.1"/>
    <property type="molecule type" value="Genomic_DNA"/>
</dbReference>
<feature type="compositionally biased region" description="Polar residues" evidence="1">
    <location>
        <begin position="34"/>
        <end position="43"/>
    </location>
</feature>
<evidence type="ECO:0000313" key="2">
    <source>
        <dbReference type="EMBL" id="MBW0525662.1"/>
    </source>
</evidence>
<name>A0A9Q3EXB5_9BASI</name>
<sequence>MDLTLELNTRYHARHKANNNPQEKNTESSKSKASHNQTLSSSVNKKKNYRVTKRDKPHSSLLNRDQKLIGSEKKKNQGGLVRLFWWEE</sequence>
<feature type="region of interest" description="Disordered" evidence="1">
    <location>
        <begin position="1"/>
        <end position="73"/>
    </location>
</feature>
<proteinExistence type="predicted"/>
<accession>A0A9Q3EXB5</accession>
<protein>
    <submittedName>
        <fullName evidence="2">Uncharacterized protein</fullName>
    </submittedName>
</protein>